<dbReference type="RefSeq" id="WP_190441838.1">
    <property type="nucleotide sequence ID" value="NZ_JAMPKM010000008.1"/>
</dbReference>
<accession>A0ABV0J9C5</accession>
<dbReference type="Pfam" id="PF07862">
    <property type="entry name" value="Nif11"/>
    <property type="match status" value="1"/>
</dbReference>
<evidence type="ECO:0000313" key="2">
    <source>
        <dbReference type="EMBL" id="MEP0818388.1"/>
    </source>
</evidence>
<dbReference type="NCBIfam" id="TIGR03798">
    <property type="entry name" value="leader_Nif11"/>
    <property type="match status" value="1"/>
</dbReference>
<name>A0ABV0J9C5_9CYAN</name>
<organism evidence="2 3">
    <name type="scientific">Trichocoleus desertorum GB2-A4</name>
    <dbReference type="NCBI Taxonomy" id="2933944"/>
    <lineage>
        <taxon>Bacteria</taxon>
        <taxon>Bacillati</taxon>
        <taxon>Cyanobacteriota</taxon>
        <taxon>Cyanophyceae</taxon>
        <taxon>Leptolyngbyales</taxon>
        <taxon>Trichocoleusaceae</taxon>
        <taxon>Trichocoleus</taxon>
    </lineage>
</organism>
<evidence type="ECO:0000313" key="3">
    <source>
        <dbReference type="Proteomes" id="UP001464891"/>
    </source>
</evidence>
<gene>
    <name evidence="2" type="ORF">NC998_14910</name>
</gene>
<sequence length="76" mass="8288">MTQGAAQFFKAATQDQALQNKLKATSNPQTFIEIAAQSGYQFTLEDLNTAIEQLSEAELAAMINPGIGPRQHILPR</sequence>
<feature type="domain" description="Nif11" evidence="1">
    <location>
        <begin position="3"/>
        <end position="47"/>
    </location>
</feature>
<dbReference type="InterPro" id="IPR022516">
    <property type="entry name" value="CHP03798_Ocin"/>
</dbReference>
<protein>
    <submittedName>
        <fullName evidence="2">Nif11-like leader peptide family natural product</fullName>
    </submittedName>
</protein>
<dbReference type="Proteomes" id="UP001464891">
    <property type="component" value="Unassembled WGS sequence"/>
</dbReference>
<keyword evidence="3" id="KW-1185">Reference proteome</keyword>
<dbReference type="InterPro" id="IPR012903">
    <property type="entry name" value="Nif11"/>
</dbReference>
<comment type="caution">
    <text evidence="2">The sequence shown here is derived from an EMBL/GenBank/DDBJ whole genome shotgun (WGS) entry which is preliminary data.</text>
</comment>
<evidence type="ECO:0000259" key="1">
    <source>
        <dbReference type="Pfam" id="PF07862"/>
    </source>
</evidence>
<proteinExistence type="predicted"/>
<reference evidence="2 3" key="1">
    <citation type="submission" date="2022-04" db="EMBL/GenBank/DDBJ databases">
        <title>Positive selection, recombination, and allopatry shape intraspecific diversity of widespread and dominant cyanobacteria.</title>
        <authorList>
            <person name="Wei J."/>
            <person name="Shu W."/>
            <person name="Hu C."/>
        </authorList>
    </citation>
    <scope>NUCLEOTIDE SEQUENCE [LARGE SCALE GENOMIC DNA]</scope>
    <source>
        <strain evidence="2 3">GB2-A4</strain>
    </source>
</reference>
<dbReference type="EMBL" id="JAMPKM010000008">
    <property type="protein sequence ID" value="MEP0818388.1"/>
    <property type="molecule type" value="Genomic_DNA"/>
</dbReference>